<comment type="caution">
    <text evidence="3">The sequence shown here is derived from an EMBL/GenBank/DDBJ whole genome shotgun (WGS) entry which is preliminary data.</text>
</comment>
<dbReference type="Pfam" id="PF01425">
    <property type="entry name" value="Amidase"/>
    <property type="match status" value="1"/>
</dbReference>
<reference evidence="3" key="1">
    <citation type="submission" date="2023-02" db="EMBL/GenBank/DDBJ databases">
        <title>Colletotrichum kahawae CIFC_Que2 genome sequencing and assembly.</title>
        <authorList>
            <person name="Baroncelli R."/>
        </authorList>
    </citation>
    <scope>NUCLEOTIDE SEQUENCE</scope>
    <source>
        <strain evidence="3">CIFC_Que2</strain>
    </source>
</reference>
<dbReference type="InterPro" id="IPR023631">
    <property type="entry name" value="Amidase_dom"/>
</dbReference>
<feature type="domain" description="Amidase" evidence="2">
    <location>
        <begin position="21"/>
        <end position="411"/>
    </location>
</feature>
<name>A0AAE0D0V7_COLKA</name>
<evidence type="ECO:0000259" key="2">
    <source>
        <dbReference type="Pfam" id="PF01425"/>
    </source>
</evidence>
<gene>
    <name evidence="3" type="ORF">CKAH01_09051</name>
</gene>
<proteinExistence type="predicted"/>
<evidence type="ECO:0000313" key="4">
    <source>
        <dbReference type="Proteomes" id="UP001281614"/>
    </source>
</evidence>
<dbReference type="PANTHER" id="PTHR11895:SF7">
    <property type="entry name" value="GLUTAMYL-TRNA(GLN) AMIDOTRANSFERASE SUBUNIT A, MITOCHONDRIAL"/>
    <property type="match status" value="1"/>
</dbReference>
<feature type="region of interest" description="Disordered" evidence="1">
    <location>
        <begin position="126"/>
        <end position="147"/>
    </location>
</feature>
<dbReference type="EMBL" id="VYYT01000588">
    <property type="protein sequence ID" value="KAK2731403.1"/>
    <property type="molecule type" value="Genomic_DNA"/>
</dbReference>
<protein>
    <submittedName>
        <fullName evidence="3">Amidase</fullName>
    </submittedName>
</protein>
<dbReference type="AlphaFoldDB" id="A0AAE0D0V7"/>
<dbReference type="InterPro" id="IPR036928">
    <property type="entry name" value="AS_sf"/>
</dbReference>
<keyword evidence="4" id="KW-1185">Reference proteome</keyword>
<evidence type="ECO:0000256" key="1">
    <source>
        <dbReference type="SAM" id="MobiDB-lite"/>
    </source>
</evidence>
<dbReference type="SUPFAM" id="SSF75304">
    <property type="entry name" value="Amidase signature (AS) enzymes"/>
    <property type="match status" value="1"/>
</dbReference>
<dbReference type="PANTHER" id="PTHR11895">
    <property type="entry name" value="TRANSAMIDASE"/>
    <property type="match status" value="1"/>
</dbReference>
<organism evidence="3 4">
    <name type="scientific">Colletotrichum kahawae</name>
    <name type="common">Coffee berry disease fungus</name>
    <dbReference type="NCBI Taxonomy" id="34407"/>
    <lineage>
        <taxon>Eukaryota</taxon>
        <taxon>Fungi</taxon>
        <taxon>Dikarya</taxon>
        <taxon>Ascomycota</taxon>
        <taxon>Pezizomycotina</taxon>
        <taxon>Sordariomycetes</taxon>
        <taxon>Hypocreomycetidae</taxon>
        <taxon>Glomerellales</taxon>
        <taxon>Glomerellaceae</taxon>
        <taxon>Colletotrichum</taxon>
        <taxon>Colletotrichum gloeosporioides species complex</taxon>
    </lineage>
</organism>
<dbReference type="InterPro" id="IPR000120">
    <property type="entry name" value="Amidase"/>
</dbReference>
<accession>A0AAE0D0V7</accession>
<dbReference type="Gene3D" id="3.90.1300.10">
    <property type="entry name" value="Amidase signature (AS) domain"/>
    <property type="match status" value="1"/>
</dbReference>
<dbReference type="Proteomes" id="UP001281614">
    <property type="component" value="Unassembled WGS sequence"/>
</dbReference>
<dbReference type="GO" id="GO:0003824">
    <property type="term" value="F:catalytic activity"/>
    <property type="evidence" value="ECO:0007669"/>
    <property type="project" value="InterPro"/>
</dbReference>
<evidence type="ECO:0000313" key="3">
    <source>
        <dbReference type="EMBL" id="KAK2731403.1"/>
    </source>
</evidence>
<sequence length="428" mass="46212">MTATEVRRLIDTGEETLERYVSSLLERYQERDRDIRAWAHIEPNRALRQARFLDRIPREQRGPLHGFVIGVKDAILTEEFPTRHGSPIHANDAPLCDAASVAVLRRNGALILGKTTTTEFTATFEGPGTRNPCDTSRTPGGSSSGSAAAVADMQVPIALCTQTVGSTIRPASFTGVYAFKPTWNAISPEGQRLSSSTLDTFAVMARSVADLQQVGKALGLRDDQPPRQIPLNEASFAFVKSPVWQSAGPSTAAALQRAAKILMNAGAHVVEVTLPPEFDDILSLQNEILEAEIGVAFHKEYSTSRDQISDYLASIAQTAHTGSKKAYVRALDKIAALRPKIDEIADRYTAIVTPSPIDVAPKGTGTGSSDFNAMWTALHTPVINVPGFKGEDDMPVGLSLVTSRFRDEHLLQVARQVGGLFVAKGGDI</sequence>